<reference evidence="1" key="1">
    <citation type="submission" date="2014-12" db="EMBL/GenBank/DDBJ databases">
        <title>Insight into the proteome of Arion vulgaris.</title>
        <authorList>
            <person name="Aradska J."/>
            <person name="Bulat T."/>
            <person name="Smidak R."/>
            <person name="Sarate P."/>
            <person name="Gangsoo J."/>
            <person name="Sialana F."/>
            <person name="Bilban M."/>
            <person name="Lubec G."/>
        </authorList>
    </citation>
    <scope>NUCLEOTIDE SEQUENCE</scope>
    <source>
        <tissue evidence="1">Skin</tissue>
    </source>
</reference>
<organism evidence="1">
    <name type="scientific">Arion vulgaris</name>
    <dbReference type="NCBI Taxonomy" id="1028688"/>
    <lineage>
        <taxon>Eukaryota</taxon>
        <taxon>Metazoa</taxon>
        <taxon>Spiralia</taxon>
        <taxon>Lophotrochozoa</taxon>
        <taxon>Mollusca</taxon>
        <taxon>Gastropoda</taxon>
        <taxon>Heterobranchia</taxon>
        <taxon>Euthyneura</taxon>
        <taxon>Panpulmonata</taxon>
        <taxon>Eupulmonata</taxon>
        <taxon>Stylommatophora</taxon>
        <taxon>Helicina</taxon>
        <taxon>Arionoidea</taxon>
        <taxon>Arionidae</taxon>
        <taxon>Arion</taxon>
    </lineage>
</organism>
<feature type="non-terminal residue" evidence="1">
    <location>
        <position position="1"/>
    </location>
</feature>
<gene>
    <name evidence="1" type="primary">ORF7118</name>
</gene>
<evidence type="ECO:0000313" key="1">
    <source>
        <dbReference type="EMBL" id="CEK49276.1"/>
    </source>
</evidence>
<proteinExistence type="predicted"/>
<dbReference type="EMBL" id="HACG01002411">
    <property type="protein sequence ID" value="CEK49276.1"/>
    <property type="molecule type" value="Transcribed_RNA"/>
</dbReference>
<dbReference type="AlphaFoldDB" id="A0A0B6Y0E9"/>
<name>A0A0B6Y0E9_9EUPU</name>
<accession>A0A0B6Y0E9</accession>
<sequence length="73" mass="8509">TDFCVKVSFPFYQCPPPAHPPYRRAISEFRGSCCYCNIKADRKTTFKKKKKEMQSLITKCCCAIHLYDTMMMA</sequence>
<protein>
    <submittedName>
        <fullName evidence="1">Uncharacterized protein</fullName>
    </submittedName>
</protein>